<reference evidence="3" key="1">
    <citation type="journal article" date="2019" name="Int. J. Syst. Evol. Microbiol.">
        <title>The Global Catalogue of Microorganisms (GCM) 10K type strain sequencing project: providing services to taxonomists for standard genome sequencing and annotation.</title>
        <authorList>
            <consortium name="The Broad Institute Genomics Platform"/>
            <consortium name="The Broad Institute Genome Sequencing Center for Infectious Disease"/>
            <person name="Wu L."/>
            <person name="Ma J."/>
        </authorList>
    </citation>
    <scope>NUCLEOTIDE SEQUENCE [LARGE SCALE GENOMIC DNA]</scope>
    <source>
        <strain evidence="3">JCM 17656</strain>
    </source>
</reference>
<dbReference type="EMBL" id="BAABCE010000001">
    <property type="protein sequence ID" value="GAA3527947.1"/>
    <property type="molecule type" value="Genomic_DNA"/>
</dbReference>
<evidence type="ECO:0000313" key="2">
    <source>
        <dbReference type="EMBL" id="GAA3527947.1"/>
    </source>
</evidence>
<evidence type="ECO:0000313" key="3">
    <source>
        <dbReference type="Proteomes" id="UP001500707"/>
    </source>
</evidence>
<proteinExistence type="predicted"/>
<comment type="caution">
    <text evidence="2">The sequence shown here is derived from an EMBL/GenBank/DDBJ whole genome shotgun (WGS) entry which is preliminary data.</text>
</comment>
<dbReference type="Proteomes" id="UP001500707">
    <property type="component" value="Unassembled WGS sequence"/>
</dbReference>
<dbReference type="RefSeq" id="WP_346180204.1">
    <property type="nucleotide sequence ID" value="NZ_BAABCE010000001.1"/>
</dbReference>
<feature type="transmembrane region" description="Helical" evidence="1">
    <location>
        <begin position="38"/>
        <end position="56"/>
    </location>
</feature>
<protein>
    <submittedName>
        <fullName evidence="2">Uncharacterized protein</fullName>
    </submittedName>
</protein>
<evidence type="ECO:0000256" key="1">
    <source>
        <dbReference type="SAM" id="Phobius"/>
    </source>
</evidence>
<gene>
    <name evidence="2" type="ORF">GCM10022295_07430</name>
</gene>
<keyword evidence="1" id="KW-0472">Membrane</keyword>
<keyword evidence="3" id="KW-1185">Reference proteome</keyword>
<accession>A0ABP6V7X9</accession>
<keyword evidence="1" id="KW-1133">Transmembrane helix</keyword>
<sequence>MSAGLFVSFMRTAVPYLVGLLLALVARAGFDIDSTTVTAAVTFAAGLVYYLVFRVLEVLGERARGTFLQNLAGVFLGWARPPAYPKFEALEPVDGARYLSSGDSTNG</sequence>
<keyword evidence="1" id="KW-0812">Transmembrane</keyword>
<organism evidence="2 3">
    <name type="scientific">Streptomyces osmaniensis</name>
    <dbReference type="NCBI Taxonomy" id="593134"/>
    <lineage>
        <taxon>Bacteria</taxon>
        <taxon>Bacillati</taxon>
        <taxon>Actinomycetota</taxon>
        <taxon>Actinomycetes</taxon>
        <taxon>Kitasatosporales</taxon>
        <taxon>Streptomycetaceae</taxon>
        <taxon>Streptomyces</taxon>
    </lineage>
</organism>
<name>A0ABP6V7X9_9ACTN</name>